<dbReference type="InterPro" id="IPR008042">
    <property type="entry name" value="Retrotrans_Pao"/>
</dbReference>
<dbReference type="Pfam" id="PF05380">
    <property type="entry name" value="Peptidase_A17"/>
    <property type="match status" value="1"/>
</dbReference>
<gene>
    <name evidence="1" type="ORF">HPBE_LOCUS3146</name>
</gene>
<protein>
    <submittedName>
        <fullName evidence="1 3">Uncharacterized protein</fullName>
    </submittedName>
</protein>
<sequence>MQGKFTIPKLELNAFTLAARLTNWILNELQPSLDIQGVYVFVRNLSVEINNISNDIAEKVSFVRCGYVVSGDNPADCTRRRYGGG</sequence>
<evidence type="ECO:0000313" key="3">
    <source>
        <dbReference type="WBParaSite" id="HPBE_0000314501-mRNA-1"/>
    </source>
</evidence>
<accession>A0A3P7XNW4</accession>
<dbReference type="OrthoDB" id="5872779at2759"/>
<accession>A0A183FAF3</accession>
<reference evidence="1 2" key="1">
    <citation type="submission" date="2018-11" db="EMBL/GenBank/DDBJ databases">
        <authorList>
            <consortium name="Pathogen Informatics"/>
        </authorList>
    </citation>
    <scope>NUCLEOTIDE SEQUENCE [LARGE SCALE GENOMIC DNA]</scope>
</reference>
<name>A0A183FAF3_HELPZ</name>
<dbReference type="EMBL" id="UZAH01006633">
    <property type="protein sequence ID" value="VDO31448.1"/>
    <property type="molecule type" value="Genomic_DNA"/>
</dbReference>
<dbReference type="WBParaSite" id="HPBE_0000314501-mRNA-1">
    <property type="protein sequence ID" value="HPBE_0000314501-mRNA-1"/>
    <property type="gene ID" value="HPBE_0000314501"/>
</dbReference>
<proteinExistence type="predicted"/>
<evidence type="ECO:0000313" key="2">
    <source>
        <dbReference type="Proteomes" id="UP000050761"/>
    </source>
</evidence>
<dbReference type="Proteomes" id="UP000050761">
    <property type="component" value="Unassembled WGS sequence"/>
</dbReference>
<reference evidence="3" key="2">
    <citation type="submission" date="2019-09" db="UniProtKB">
        <authorList>
            <consortium name="WormBaseParasite"/>
        </authorList>
    </citation>
    <scope>IDENTIFICATION</scope>
</reference>
<dbReference type="AlphaFoldDB" id="A0A183FAF3"/>
<keyword evidence="2" id="KW-1185">Reference proteome</keyword>
<evidence type="ECO:0000313" key="1">
    <source>
        <dbReference type="EMBL" id="VDO31448.1"/>
    </source>
</evidence>
<organism evidence="2 3">
    <name type="scientific">Heligmosomoides polygyrus</name>
    <name type="common">Parasitic roundworm</name>
    <dbReference type="NCBI Taxonomy" id="6339"/>
    <lineage>
        <taxon>Eukaryota</taxon>
        <taxon>Metazoa</taxon>
        <taxon>Ecdysozoa</taxon>
        <taxon>Nematoda</taxon>
        <taxon>Chromadorea</taxon>
        <taxon>Rhabditida</taxon>
        <taxon>Rhabditina</taxon>
        <taxon>Rhabditomorpha</taxon>
        <taxon>Strongyloidea</taxon>
        <taxon>Heligmosomidae</taxon>
        <taxon>Heligmosomoides</taxon>
    </lineage>
</organism>